<dbReference type="Proteomes" id="UP000561271">
    <property type="component" value="Unassembled WGS sequence"/>
</dbReference>
<feature type="non-terminal residue" evidence="1">
    <location>
        <position position="1"/>
    </location>
</feature>
<dbReference type="AlphaFoldDB" id="A0A6V8Q302"/>
<evidence type="ECO:0000313" key="1">
    <source>
        <dbReference type="EMBL" id="GFP37776.1"/>
    </source>
</evidence>
<accession>A0A6V8Q302</accession>
<name>A0A6V8Q302_9ACTN</name>
<proteinExistence type="predicted"/>
<protein>
    <submittedName>
        <fullName evidence="1">Uncharacterized protein</fullName>
    </submittedName>
</protein>
<comment type="caution">
    <text evidence="1">The sequence shown here is derived from an EMBL/GenBank/DDBJ whole genome shotgun (WGS) entry which is preliminary data.</text>
</comment>
<gene>
    <name evidence="1" type="ORF">HKBW3S44_01456</name>
</gene>
<sequence length="25" mass="3188">HSEQFRYIYERGREMSEVDRSEVER</sequence>
<organism evidence="1 2">
    <name type="scientific">Candidatus Hakubella thermalkaliphila</name>
    <dbReference type="NCBI Taxonomy" id="2754717"/>
    <lineage>
        <taxon>Bacteria</taxon>
        <taxon>Bacillati</taxon>
        <taxon>Actinomycetota</taxon>
        <taxon>Actinomycetota incertae sedis</taxon>
        <taxon>Candidatus Hakubellales</taxon>
        <taxon>Candidatus Hakubellaceae</taxon>
        <taxon>Candidatus Hakubella</taxon>
    </lineage>
</organism>
<dbReference type="EMBL" id="BLSC01000161">
    <property type="protein sequence ID" value="GFP37776.1"/>
    <property type="molecule type" value="Genomic_DNA"/>
</dbReference>
<reference evidence="1 2" key="1">
    <citation type="journal article" date="2020" name="Front. Microbiol.">
        <title>Single-cell genomics of novel Actinobacteria with the Wood-Ljungdahl pathway discovered in a serpentinizing system.</title>
        <authorList>
            <person name="Merino N."/>
            <person name="Kawai M."/>
            <person name="Boyd E.S."/>
            <person name="Colman D.R."/>
            <person name="McGlynn S.E."/>
            <person name="Nealson K.H."/>
            <person name="Kurokawa K."/>
            <person name="Hongoh Y."/>
        </authorList>
    </citation>
    <scope>NUCLEOTIDE SEQUENCE [LARGE SCALE GENOMIC DNA]</scope>
    <source>
        <strain evidence="1 2">S44</strain>
    </source>
</reference>
<evidence type="ECO:0000313" key="2">
    <source>
        <dbReference type="Proteomes" id="UP000561271"/>
    </source>
</evidence>